<dbReference type="SUPFAM" id="SSF81301">
    <property type="entry name" value="Nucleotidyltransferase"/>
    <property type="match status" value="1"/>
</dbReference>
<evidence type="ECO:0000313" key="1">
    <source>
        <dbReference type="EMBL" id="CCB91344.1"/>
    </source>
</evidence>
<evidence type="ECO:0008006" key="2">
    <source>
        <dbReference type="Google" id="ProtNLM"/>
    </source>
</evidence>
<organism evidence="1">
    <name type="scientific">Waddlia chondrophila 2032/99</name>
    <dbReference type="NCBI Taxonomy" id="765953"/>
    <lineage>
        <taxon>Bacteria</taxon>
        <taxon>Pseudomonadati</taxon>
        <taxon>Chlamydiota</taxon>
        <taxon>Chlamydiia</taxon>
        <taxon>Parachlamydiales</taxon>
        <taxon>Waddliaceae</taxon>
        <taxon>Waddlia</taxon>
    </lineage>
</organism>
<proteinExistence type="predicted"/>
<name>F8LD68_9BACT</name>
<accession>F8LD68</accession>
<protein>
    <recommendedName>
        <fullName evidence="2">Poly A polymerase head domain-containing protein</fullName>
    </recommendedName>
</protein>
<dbReference type="AlphaFoldDB" id="F8LD68"/>
<sequence>MNNYLKNFYWEKSLINLKLNNLSCNVKWFFGGTMKIKCLVALFLVIGIFEFSYSESVAESLDFSIEDRLDRVENFLNRQVPGLEVSYHAVIETLINEGWDVYIRGGAMRDLLAPIPNEPKDIDFDYSGTTEELKAILDRHQWQYTQLPGRSTIVIGEHRGIHMEAVPLSVAFGHGESSLEFTINNIFYHCNQKSLVPGTEVGVVDLSYQRLNILTPNWKTWLYRKGRHPFERIFRSWNMIGKGFVYSVDFANFLNREAVKKMHRFPDIFREEMLHYLGAHYESFDDIYYGSIAIMGYDWAQEQVLSLKDEAEKKNIAGQDLRDQFTFFSRP</sequence>
<dbReference type="EMBL" id="FR872653">
    <property type="protein sequence ID" value="CCB91344.1"/>
    <property type="molecule type" value="Genomic_DNA"/>
</dbReference>
<gene>
    <name evidence="1" type="ORF">WCH_AD00860</name>
</gene>
<reference evidence="1" key="1">
    <citation type="submission" date="2011-05" db="EMBL/GenBank/DDBJ databases">
        <title>Unity in variety -- the pan-genome of the Chlamydiae.</title>
        <authorList>
            <person name="Collingro A."/>
            <person name="Tischler P."/>
            <person name="Weinmaier T."/>
            <person name="Penz T."/>
            <person name="Heinz E."/>
            <person name="Brunham R.C."/>
            <person name="Read T.D."/>
            <person name="Bavoil P.M."/>
            <person name="Sachse K."/>
            <person name="Kahane S."/>
            <person name="Friedman M.G."/>
            <person name="Rattei T."/>
            <person name="Myers G.S.A."/>
            <person name="Horn M."/>
        </authorList>
    </citation>
    <scope>NUCLEOTIDE SEQUENCE</scope>
    <source>
        <strain evidence="1">2032/99</strain>
    </source>
</reference>
<dbReference type="Gene3D" id="3.30.460.10">
    <property type="entry name" value="Beta Polymerase, domain 2"/>
    <property type="match status" value="1"/>
</dbReference>
<dbReference type="InterPro" id="IPR043519">
    <property type="entry name" value="NT_sf"/>
</dbReference>